<protein>
    <submittedName>
        <fullName evidence="1">Uncharacterized protein</fullName>
    </submittedName>
</protein>
<accession>U2C1W4</accession>
<sequence length="69" mass="7990">MSRTMLKGSRLSANVWIFYMICKHSGTKTGKILWRSDAHMPHKESFRKHLQPDNARCSPPGIDLNQFEC</sequence>
<evidence type="ECO:0000313" key="2">
    <source>
        <dbReference type="Proteomes" id="UP000016496"/>
    </source>
</evidence>
<dbReference type="AlphaFoldDB" id="U2C1W4"/>
<reference evidence="1 2" key="1">
    <citation type="submission" date="2013-08" db="EMBL/GenBank/DDBJ databases">
        <authorList>
            <person name="Weinstock G."/>
            <person name="Sodergren E."/>
            <person name="Wylie T."/>
            <person name="Fulton L."/>
            <person name="Fulton R."/>
            <person name="Fronick C."/>
            <person name="O'Laughlin M."/>
            <person name="Godfrey J."/>
            <person name="Miner T."/>
            <person name="Herter B."/>
            <person name="Appelbaum E."/>
            <person name="Cordes M."/>
            <person name="Lek S."/>
            <person name="Wollam A."/>
            <person name="Pepin K.H."/>
            <person name="Palsikar V.B."/>
            <person name="Mitreva M."/>
            <person name="Wilson R.K."/>
        </authorList>
    </citation>
    <scope>NUCLEOTIDE SEQUENCE [LARGE SCALE GENOMIC DNA]</scope>
    <source>
        <strain evidence="1 2">F0041</strain>
    </source>
</reference>
<dbReference type="Proteomes" id="UP000016496">
    <property type="component" value="Unassembled WGS sequence"/>
</dbReference>
<comment type="caution">
    <text evidence="1">The sequence shown here is derived from an EMBL/GenBank/DDBJ whole genome shotgun (WGS) entry which is preliminary data.</text>
</comment>
<name>U2C1W4_9BACE</name>
<organism evidence="1 2">
    <name type="scientific">Bacteroides pyogenes F0041</name>
    <dbReference type="NCBI Taxonomy" id="1321819"/>
    <lineage>
        <taxon>Bacteria</taxon>
        <taxon>Pseudomonadati</taxon>
        <taxon>Bacteroidota</taxon>
        <taxon>Bacteroidia</taxon>
        <taxon>Bacteroidales</taxon>
        <taxon>Bacteroidaceae</taxon>
        <taxon>Bacteroides</taxon>
    </lineage>
</organism>
<dbReference type="EMBL" id="AWSV01000125">
    <property type="protein sequence ID" value="ERI84454.1"/>
    <property type="molecule type" value="Genomic_DNA"/>
</dbReference>
<gene>
    <name evidence="1" type="ORF">HMPREF1981_02405</name>
</gene>
<dbReference type="PATRIC" id="fig|1321819.3.peg.2216"/>
<dbReference type="HOGENOM" id="CLU_2767329_0_0_10"/>
<proteinExistence type="predicted"/>
<evidence type="ECO:0000313" key="1">
    <source>
        <dbReference type="EMBL" id="ERI84454.1"/>
    </source>
</evidence>